<dbReference type="EnsemblMetazoa" id="Aqu2.1.17719_001">
    <property type="protein sequence ID" value="Aqu2.1.17719_001"/>
    <property type="gene ID" value="Aqu2.1.17719"/>
</dbReference>
<feature type="compositionally biased region" description="Basic and acidic residues" evidence="1">
    <location>
        <begin position="131"/>
        <end position="145"/>
    </location>
</feature>
<feature type="region of interest" description="Disordered" evidence="1">
    <location>
        <begin position="125"/>
        <end position="145"/>
    </location>
</feature>
<dbReference type="InParanoid" id="A0A1X7TS01"/>
<reference evidence="2" key="1">
    <citation type="submission" date="2017-05" db="UniProtKB">
        <authorList>
            <consortium name="EnsemblMetazoa"/>
        </authorList>
    </citation>
    <scope>IDENTIFICATION</scope>
</reference>
<accession>A0A1X7TS01</accession>
<dbReference type="AlphaFoldDB" id="A0A1X7TS01"/>
<proteinExistence type="predicted"/>
<protein>
    <submittedName>
        <fullName evidence="2">Uncharacterized protein</fullName>
    </submittedName>
</protein>
<organism evidence="2">
    <name type="scientific">Amphimedon queenslandica</name>
    <name type="common">Sponge</name>
    <dbReference type="NCBI Taxonomy" id="400682"/>
    <lineage>
        <taxon>Eukaryota</taxon>
        <taxon>Metazoa</taxon>
        <taxon>Porifera</taxon>
        <taxon>Demospongiae</taxon>
        <taxon>Heteroscleromorpha</taxon>
        <taxon>Haplosclerida</taxon>
        <taxon>Niphatidae</taxon>
        <taxon>Amphimedon</taxon>
    </lineage>
</organism>
<evidence type="ECO:0000256" key="1">
    <source>
        <dbReference type="SAM" id="MobiDB-lite"/>
    </source>
</evidence>
<sequence length="234" mass="26515">VEKFRTMVEDSKIKDFYQKLKVVLHAPTSETKNEQLQFQLFDISNSLDLLTTTSEPNLLESLQCIPPYINLEDLLEPIYITSDPATNNLPLKLKDISPATQITRLNPPKELKKDIVPHAKEQLTLLPGPSHSKDPLVVHTDDDRDDSKEICTKKRKLIDGSNSSSDNDMDIMTYVGMTEKHEIRVIEETPEQVKKDDSTDLSPVGVEDIEMIIDESMLEDWPLSDGDDDVIVID</sequence>
<name>A0A1X7TS01_AMPQE</name>
<evidence type="ECO:0000313" key="2">
    <source>
        <dbReference type="EnsemblMetazoa" id="Aqu2.1.17719_001"/>
    </source>
</evidence>